<evidence type="ECO:0000259" key="1">
    <source>
        <dbReference type="Pfam" id="PF00931"/>
    </source>
</evidence>
<dbReference type="AlphaFoldDB" id="W1NKG0"/>
<dbReference type="HOGENOM" id="CLU_001561_1_2_1"/>
<proteinExistence type="predicted"/>
<name>W1NKG0_AMBTC</name>
<evidence type="ECO:0000313" key="3">
    <source>
        <dbReference type="Proteomes" id="UP000017836"/>
    </source>
</evidence>
<evidence type="ECO:0000313" key="2">
    <source>
        <dbReference type="EMBL" id="ERM95961.1"/>
    </source>
</evidence>
<dbReference type="EMBL" id="KI397373">
    <property type="protein sequence ID" value="ERM95961.1"/>
    <property type="molecule type" value="Genomic_DNA"/>
</dbReference>
<dbReference type="PANTHER" id="PTHR11017">
    <property type="entry name" value="LEUCINE-RICH REPEAT-CONTAINING PROTEIN"/>
    <property type="match status" value="1"/>
</dbReference>
<dbReference type="Gene3D" id="3.80.10.10">
    <property type="entry name" value="Ribonuclease Inhibitor"/>
    <property type="match status" value="2"/>
</dbReference>
<keyword evidence="3" id="KW-1185">Reference proteome</keyword>
<protein>
    <recommendedName>
        <fullName evidence="1">NB-ARC domain-containing protein</fullName>
    </recommendedName>
</protein>
<dbReference type="Pfam" id="PF00931">
    <property type="entry name" value="NB-ARC"/>
    <property type="match status" value="1"/>
</dbReference>
<dbReference type="SUPFAM" id="SSF52540">
    <property type="entry name" value="P-loop containing nucleoside triphosphate hydrolases"/>
    <property type="match status" value="1"/>
</dbReference>
<dbReference type="InterPro" id="IPR027417">
    <property type="entry name" value="P-loop_NTPase"/>
</dbReference>
<dbReference type="InterPro" id="IPR044974">
    <property type="entry name" value="Disease_R_plants"/>
</dbReference>
<dbReference type="Proteomes" id="UP000017836">
    <property type="component" value="Unassembled WGS sequence"/>
</dbReference>
<dbReference type="OMA" id="WIPHEHE"/>
<accession>W1NKG0</accession>
<gene>
    <name evidence="2" type="ORF">AMTR_s00060p00213070</name>
</gene>
<dbReference type="Gene3D" id="3.40.50.300">
    <property type="entry name" value="P-loop containing nucleotide triphosphate hydrolases"/>
    <property type="match status" value="1"/>
</dbReference>
<organism evidence="2 3">
    <name type="scientific">Amborella trichopoda</name>
    <dbReference type="NCBI Taxonomy" id="13333"/>
    <lineage>
        <taxon>Eukaryota</taxon>
        <taxon>Viridiplantae</taxon>
        <taxon>Streptophyta</taxon>
        <taxon>Embryophyta</taxon>
        <taxon>Tracheophyta</taxon>
        <taxon>Spermatophyta</taxon>
        <taxon>Magnoliopsida</taxon>
        <taxon>Amborellales</taxon>
        <taxon>Amborellaceae</taxon>
        <taxon>Amborella</taxon>
    </lineage>
</organism>
<dbReference type="PANTHER" id="PTHR11017:SF447">
    <property type="entry name" value="DISEASE RESISTANCE PROTEIN TAO1-LIKE ISOFORM X1"/>
    <property type="match status" value="1"/>
</dbReference>
<sequence length="725" mass="81907">MHRESEDYSLETIAKWEEGLKQVAEIWGPRSKDYSRKEDLVSALVADVVRRVKSVDMEVAKYPVAIDHRVNELHAIINNHESLDGACIVGIVGMTGIGKPTIAKRYFNLHRSSFRSSCFVGNIKQMTGEELQNTQKLLLKELALYNADHISSTDQGIKLLKKHLQGPKFLLILDDVDDHLQLKALMVHEVLSHESIILPVLLGEYLKKGIQDLTSGITKRFQSSFVDLSEMEKNVVLDIACFLEGEDKDVAISFWNSLGISSNGFMNVEYLSLVERRSNPSKMAKLNMVPSSIIWKEDGMSLLKAWPVQFFTKMRTSPIQLRVLELEGGLFSHLWDDQKNSEVPVQLRHLQLQGYENLIAIATSIGKLVHLKTLVLKDCKAVVTLPDEICNLQSLVHLNMSGCINLENLPSLFENLRYLRIPNLSGCERLGRLPDSFVNLASLVDLNLSNCRQLMTLPFGHLAQLTYLDISGCQLLDLQHPIYSRSLISLNLLSCMSFNLLPSIVQLPYLCVLMLSSRDFIKLPDRFEQLSFLHRLDIRGPELVELPFLCNLSKLKEMKLIGNSGLHLSHQCFSNRTLLEKLVLDECQVSNESFALICGSVSYLTSLELCKMSIAHVNIKGVFMNLISLSIISCPNFVEFEVSPTLRKLEIIRCPLLKIVSVPSGFSMGLRELTLRNCEELSMIQSIDELQHLEKLDTVGCIVLHYIQGLEKVKTLKELHIFITN</sequence>
<feature type="domain" description="NB-ARC" evidence="1">
    <location>
        <begin position="74"/>
        <end position="186"/>
    </location>
</feature>
<dbReference type="Gramene" id="ERM95961">
    <property type="protein sequence ID" value="ERM95961"/>
    <property type="gene ID" value="AMTR_s00060p00213070"/>
</dbReference>
<dbReference type="InterPro" id="IPR002182">
    <property type="entry name" value="NB-ARC"/>
</dbReference>
<reference evidence="3" key="1">
    <citation type="journal article" date="2013" name="Science">
        <title>The Amborella genome and the evolution of flowering plants.</title>
        <authorList>
            <consortium name="Amborella Genome Project"/>
        </authorList>
    </citation>
    <scope>NUCLEOTIDE SEQUENCE [LARGE SCALE GENOMIC DNA]</scope>
</reference>
<dbReference type="SUPFAM" id="SSF52058">
    <property type="entry name" value="L domain-like"/>
    <property type="match status" value="1"/>
</dbReference>
<dbReference type="InterPro" id="IPR032675">
    <property type="entry name" value="LRR_dom_sf"/>
</dbReference>
<dbReference type="SUPFAM" id="SSF52047">
    <property type="entry name" value="RNI-like"/>
    <property type="match status" value="1"/>
</dbReference>
<dbReference type="PRINTS" id="PR00364">
    <property type="entry name" value="DISEASERSIST"/>
</dbReference>
<dbReference type="GO" id="GO:0006952">
    <property type="term" value="P:defense response"/>
    <property type="evidence" value="ECO:0007669"/>
    <property type="project" value="InterPro"/>
</dbReference>
<dbReference type="GO" id="GO:0043531">
    <property type="term" value="F:ADP binding"/>
    <property type="evidence" value="ECO:0007669"/>
    <property type="project" value="InterPro"/>
</dbReference>